<dbReference type="SUPFAM" id="SSF56784">
    <property type="entry name" value="HAD-like"/>
    <property type="match status" value="1"/>
</dbReference>
<evidence type="ECO:0000256" key="2">
    <source>
        <dbReference type="ARBA" id="ARBA00008389"/>
    </source>
</evidence>
<evidence type="ECO:0000256" key="4">
    <source>
        <dbReference type="ARBA" id="ARBA00022723"/>
    </source>
</evidence>
<dbReference type="InterPro" id="IPR036412">
    <property type="entry name" value="HAD-like_sf"/>
</dbReference>
<dbReference type="Gene3D" id="3.40.50.1000">
    <property type="entry name" value="HAD superfamily/HAD-like"/>
    <property type="match status" value="1"/>
</dbReference>
<dbReference type="InterPro" id="IPR006434">
    <property type="entry name" value="Pyrimidine_nucleotidase_eu"/>
</dbReference>
<evidence type="ECO:0000256" key="8">
    <source>
        <dbReference type="ARBA" id="ARBA00023080"/>
    </source>
</evidence>
<accession>A0A1B6KZG4</accession>
<evidence type="ECO:0000256" key="5">
    <source>
        <dbReference type="ARBA" id="ARBA00022741"/>
    </source>
</evidence>
<dbReference type="GO" id="GO:0000287">
    <property type="term" value="F:magnesium ion binding"/>
    <property type="evidence" value="ECO:0007669"/>
    <property type="project" value="InterPro"/>
</dbReference>
<keyword evidence="6 9" id="KW-0378">Hydrolase</keyword>
<dbReference type="NCBIfam" id="TIGR01544">
    <property type="entry name" value="HAD-SF-IE"/>
    <property type="match status" value="1"/>
</dbReference>
<evidence type="ECO:0000256" key="1">
    <source>
        <dbReference type="ARBA" id="ARBA00000815"/>
    </source>
</evidence>
<protein>
    <recommendedName>
        <fullName evidence="3 9">5'-nucleotidase</fullName>
        <ecNumber evidence="3 9">3.1.3.5</ecNumber>
    </recommendedName>
</protein>
<dbReference type="PANTHER" id="PTHR13045">
    <property type="entry name" value="5'-NUCLEOTIDASE"/>
    <property type="match status" value="1"/>
</dbReference>
<dbReference type="SFLD" id="SFLDG01128">
    <property type="entry name" value="C1.4:_5'-Nucleotidase_Like"/>
    <property type="match status" value="1"/>
</dbReference>
<evidence type="ECO:0000256" key="7">
    <source>
        <dbReference type="ARBA" id="ARBA00022842"/>
    </source>
</evidence>
<comment type="similarity">
    <text evidence="2 9">Belongs to the pyrimidine 5'-nucleotidase family.</text>
</comment>
<evidence type="ECO:0000256" key="3">
    <source>
        <dbReference type="ARBA" id="ARBA00012643"/>
    </source>
</evidence>
<keyword evidence="5 9" id="KW-0547">Nucleotide-binding</keyword>
<dbReference type="EC" id="3.1.3.5" evidence="3 9"/>
<keyword evidence="4" id="KW-0479">Metal-binding</keyword>
<dbReference type="Pfam" id="PF05822">
    <property type="entry name" value="UMPH-1"/>
    <property type="match status" value="1"/>
</dbReference>
<dbReference type="Gene3D" id="1.10.150.340">
    <property type="entry name" value="Pyrimidine 5'-nucleotidase (UMPH-1), N-terminal domain"/>
    <property type="match status" value="1"/>
</dbReference>
<dbReference type="InterPro" id="IPR023214">
    <property type="entry name" value="HAD_sf"/>
</dbReference>
<proteinExistence type="inferred from homology"/>
<dbReference type="EMBL" id="GEBQ01023192">
    <property type="protein sequence ID" value="JAT16785.1"/>
    <property type="molecule type" value="Transcribed_RNA"/>
</dbReference>
<dbReference type="AlphaFoldDB" id="A0A1B6KZG4"/>
<dbReference type="GO" id="GO:0009117">
    <property type="term" value="P:nucleotide metabolic process"/>
    <property type="evidence" value="ECO:0007669"/>
    <property type="project" value="UniProtKB-KW"/>
</dbReference>
<dbReference type="GO" id="GO:0000166">
    <property type="term" value="F:nucleotide binding"/>
    <property type="evidence" value="ECO:0007669"/>
    <property type="project" value="UniProtKB-KW"/>
</dbReference>
<name>A0A1B6KZG4_9HEMI</name>
<evidence type="ECO:0000256" key="6">
    <source>
        <dbReference type="ARBA" id="ARBA00022801"/>
    </source>
</evidence>
<evidence type="ECO:0000313" key="10">
    <source>
        <dbReference type="EMBL" id="JAT16785.1"/>
    </source>
</evidence>
<organism evidence="10">
    <name type="scientific">Graphocephala atropunctata</name>
    <dbReference type="NCBI Taxonomy" id="36148"/>
    <lineage>
        <taxon>Eukaryota</taxon>
        <taxon>Metazoa</taxon>
        <taxon>Ecdysozoa</taxon>
        <taxon>Arthropoda</taxon>
        <taxon>Hexapoda</taxon>
        <taxon>Insecta</taxon>
        <taxon>Pterygota</taxon>
        <taxon>Neoptera</taxon>
        <taxon>Paraneoptera</taxon>
        <taxon>Hemiptera</taxon>
        <taxon>Auchenorrhyncha</taxon>
        <taxon>Membracoidea</taxon>
        <taxon>Cicadellidae</taxon>
        <taxon>Cicadellinae</taxon>
        <taxon>Cicadellini</taxon>
        <taxon>Graphocephala</taxon>
    </lineage>
</organism>
<evidence type="ECO:0000256" key="9">
    <source>
        <dbReference type="RuleBase" id="RU361276"/>
    </source>
</evidence>
<sequence>MMTQDSTKMLKDINEASWLSKPHVHLKDPKNVIEKINCIIQGGSKKLQVIFDFDRTLTKHHENGVVALSSYGVLESLPMLPKGCSELSKADLAKYLPIETDPKLSMEEKIPHMVEWWTRWIEMIKGIQWDLLVVEKHARDNQLPIRDGTKACFEQLQSAKVPVLVFSAGIGDVVQMTLSHRGLLTPNVHIISNFLKIEDGKVVGYVDDNIIHVFNKNELLIKDTPYYQELSGRSNVILLGDSTGDALMADGVPHEIVLKIGFLNTNIEESLSQFMDLFDIVLTDDQTMDVLHQILNSVV</sequence>
<dbReference type="PANTHER" id="PTHR13045:SF0">
    <property type="entry name" value="7-METHYLGUANOSINE PHOSPHATE-SPECIFIC 5'-NUCLEOTIDASE"/>
    <property type="match status" value="1"/>
</dbReference>
<keyword evidence="9" id="KW-0963">Cytoplasm</keyword>
<keyword evidence="8 9" id="KW-0546">Nucleotide metabolism</keyword>
<dbReference type="GO" id="GO:0008253">
    <property type="term" value="F:5'-nucleotidase activity"/>
    <property type="evidence" value="ECO:0007669"/>
    <property type="project" value="UniProtKB-EC"/>
</dbReference>
<dbReference type="GO" id="GO:0005737">
    <property type="term" value="C:cytoplasm"/>
    <property type="evidence" value="ECO:0007669"/>
    <property type="project" value="UniProtKB-SubCell"/>
</dbReference>
<gene>
    <name evidence="10" type="ORF">g.22157</name>
</gene>
<dbReference type="SFLD" id="SFLDS00003">
    <property type="entry name" value="Haloacid_Dehalogenase"/>
    <property type="match status" value="1"/>
</dbReference>
<keyword evidence="7" id="KW-0460">Magnesium</keyword>
<reference evidence="10" key="1">
    <citation type="submission" date="2015-11" db="EMBL/GenBank/DDBJ databases">
        <title>De novo transcriptome assembly of four potential Pierce s Disease insect vectors from Arizona vineyards.</title>
        <authorList>
            <person name="Tassone E.E."/>
        </authorList>
    </citation>
    <scope>NUCLEOTIDE SEQUENCE</scope>
</reference>
<comment type="catalytic activity">
    <reaction evidence="1 9">
        <text>a ribonucleoside 5'-phosphate + H2O = a ribonucleoside + phosphate</text>
        <dbReference type="Rhea" id="RHEA:12484"/>
        <dbReference type="ChEBI" id="CHEBI:15377"/>
        <dbReference type="ChEBI" id="CHEBI:18254"/>
        <dbReference type="ChEBI" id="CHEBI:43474"/>
        <dbReference type="ChEBI" id="CHEBI:58043"/>
        <dbReference type="EC" id="3.1.3.5"/>
    </reaction>
</comment>
<comment type="subcellular location">
    <subcellularLocation>
        <location evidence="9">Cytoplasm</location>
    </subcellularLocation>
</comment>